<accession>A0A2K8SUN7</accession>
<evidence type="ECO:0000259" key="1">
    <source>
        <dbReference type="Pfam" id="PF00534"/>
    </source>
</evidence>
<dbReference type="Gene3D" id="3.40.50.2000">
    <property type="entry name" value="Glycogen Phosphorylase B"/>
    <property type="match status" value="2"/>
</dbReference>
<dbReference type="GO" id="GO:0016757">
    <property type="term" value="F:glycosyltransferase activity"/>
    <property type="evidence" value="ECO:0007669"/>
    <property type="project" value="InterPro"/>
</dbReference>
<dbReference type="InterPro" id="IPR050194">
    <property type="entry name" value="Glycosyltransferase_grp1"/>
</dbReference>
<dbReference type="InterPro" id="IPR001296">
    <property type="entry name" value="Glyco_trans_1"/>
</dbReference>
<feature type="domain" description="Glycosyl transferase family 1" evidence="1">
    <location>
        <begin position="211"/>
        <end position="376"/>
    </location>
</feature>
<dbReference type="InterPro" id="IPR028098">
    <property type="entry name" value="Glyco_trans_4-like_N"/>
</dbReference>
<dbReference type="SUPFAM" id="SSF53756">
    <property type="entry name" value="UDP-Glycosyltransferase/glycogen phosphorylase"/>
    <property type="match status" value="1"/>
</dbReference>
<dbReference type="Proteomes" id="UP000232003">
    <property type="component" value="Chromosome"/>
</dbReference>
<protein>
    <submittedName>
        <fullName evidence="3">Glycosyltransferase involved in cell wall bisynthesis</fullName>
    </submittedName>
</protein>
<dbReference type="Pfam" id="PF00534">
    <property type="entry name" value="Glycos_transf_1"/>
    <property type="match status" value="1"/>
</dbReference>
<proteinExistence type="predicted"/>
<evidence type="ECO:0000313" key="4">
    <source>
        <dbReference type="Proteomes" id="UP000232003"/>
    </source>
</evidence>
<evidence type="ECO:0000259" key="2">
    <source>
        <dbReference type="Pfam" id="PF13579"/>
    </source>
</evidence>
<evidence type="ECO:0000313" key="3">
    <source>
        <dbReference type="EMBL" id="AUB39127.1"/>
    </source>
</evidence>
<dbReference type="KEGG" id="nfl:COO91_05119"/>
<organism evidence="3 4">
    <name type="scientific">Nostoc flagelliforme CCNUN1</name>
    <dbReference type="NCBI Taxonomy" id="2038116"/>
    <lineage>
        <taxon>Bacteria</taxon>
        <taxon>Bacillati</taxon>
        <taxon>Cyanobacteriota</taxon>
        <taxon>Cyanophyceae</taxon>
        <taxon>Nostocales</taxon>
        <taxon>Nostocaceae</taxon>
        <taxon>Nostoc</taxon>
    </lineage>
</organism>
<gene>
    <name evidence="3" type="ORF">COO91_05119</name>
</gene>
<sequence length="404" mass="44926">MNNKGQIKNDKKMKILQIVPSISLIYGGPSQMVLGLAPALVKEGVEVTIITTDSNGDNGQTPLDVPLNCPIKQDGYEIIYFRCAPFRRYKFSLDLLNWLKRHAHEFDIAHIHALFSPISSAAAIVCRHQKLPYIFRPLGTLDPADLRKKKQLKQLYVAIIERQNLAGAAAIHFTSEQEAKISERFGVSTPDLVIPLGVIPPQSPLKNACSQLEIPEDVPLVLFMSRIDPKKGLDLLIPALEKLLSVGYKFHFVLAGTNPQDPDYEKKIISQIQNSPLRSHTTITGFVTGELKISLLQAADLFVLPSYYENFGIAVAEAMVAGVSVVISDQVHICQQIRDSESGWVGATDVQALVELLQEALQNPAERQRRGLNAQKYALENFSWDAIARQTIQAYQKILDNKLI</sequence>
<dbReference type="Pfam" id="PF13579">
    <property type="entry name" value="Glyco_trans_4_4"/>
    <property type="match status" value="1"/>
</dbReference>
<dbReference type="AlphaFoldDB" id="A0A2K8SUN7"/>
<dbReference type="PANTHER" id="PTHR45947:SF3">
    <property type="entry name" value="SULFOQUINOVOSYL TRANSFERASE SQD2"/>
    <property type="match status" value="1"/>
</dbReference>
<reference evidence="3 4" key="1">
    <citation type="submission" date="2017-11" db="EMBL/GenBank/DDBJ databases">
        <title>Complete genome of a free-living desiccation-tolerant cyanobacterium and its photosynthetic adaptation to extreme terrestrial habitat.</title>
        <authorList>
            <person name="Shang J."/>
        </authorList>
    </citation>
    <scope>NUCLEOTIDE SEQUENCE [LARGE SCALE GENOMIC DNA]</scope>
    <source>
        <strain evidence="3 4">CCNUN1</strain>
    </source>
</reference>
<feature type="domain" description="Glycosyltransferase subfamily 4-like N-terminal" evidence="2">
    <location>
        <begin position="27"/>
        <end position="197"/>
    </location>
</feature>
<keyword evidence="3" id="KW-0808">Transferase</keyword>
<name>A0A2K8SUN7_9NOSO</name>
<dbReference type="NCBIfam" id="NF038295">
    <property type="entry name" value="EPS_HpsP"/>
    <property type="match status" value="1"/>
</dbReference>
<dbReference type="EMBL" id="CP024785">
    <property type="protein sequence ID" value="AUB39127.1"/>
    <property type="molecule type" value="Genomic_DNA"/>
</dbReference>
<dbReference type="PANTHER" id="PTHR45947">
    <property type="entry name" value="SULFOQUINOVOSYL TRANSFERASE SQD2"/>
    <property type="match status" value="1"/>
</dbReference>
<dbReference type="CDD" id="cd03821">
    <property type="entry name" value="GT4_Bme6-like"/>
    <property type="match status" value="1"/>
</dbReference>
<keyword evidence="4" id="KW-1185">Reference proteome</keyword>